<comment type="caution">
    <text evidence="10">The sequence shown here is derived from an EMBL/GenBank/DDBJ whole genome shotgun (WGS) entry which is preliminary data.</text>
</comment>
<evidence type="ECO:0000256" key="9">
    <source>
        <dbReference type="HAMAP-Rule" id="MF_00090"/>
    </source>
</evidence>
<dbReference type="PANTHER" id="PTHR11579">
    <property type="entry name" value="PROTEIN-L-ISOASPARTATE O-METHYLTRANSFERASE"/>
    <property type="match status" value="1"/>
</dbReference>
<dbReference type="InterPro" id="IPR000682">
    <property type="entry name" value="PCMT"/>
</dbReference>
<gene>
    <name evidence="9" type="primary">pcm</name>
    <name evidence="10" type="ORF">DPC56_03665</name>
</gene>
<evidence type="ECO:0000256" key="3">
    <source>
        <dbReference type="ARBA" id="ARBA00022490"/>
    </source>
</evidence>
<dbReference type="GO" id="GO:0005737">
    <property type="term" value="C:cytoplasm"/>
    <property type="evidence" value="ECO:0007669"/>
    <property type="project" value="UniProtKB-SubCell"/>
</dbReference>
<dbReference type="GO" id="GO:0030091">
    <property type="term" value="P:protein repair"/>
    <property type="evidence" value="ECO:0007669"/>
    <property type="project" value="UniProtKB-UniRule"/>
</dbReference>
<evidence type="ECO:0000313" key="11">
    <source>
        <dbReference type="Proteomes" id="UP000249782"/>
    </source>
</evidence>
<evidence type="ECO:0000256" key="8">
    <source>
        <dbReference type="ARBA" id="ARBA00029295"/>
    </source>
</evidence>
<dbReference type="NCBIfam" id="NF010549">
    <property type="entry name" value="PRK13942.1"/>
    <property type="match status" value="1"/>
</dbReference>
<keyword evidence="5 9" id="KW-0808">Transferase</keyword>
<dbReference type="EC" id="2.1.1.77" evidence="9"/>
<dbReference type="GO" id="GO:0004719">
    <property type="term" value="F:protein-L-isoaspartate (D-aspartate) O-methyltransferase activity"/>
    <property type="evidence" value="ECO:0007669"/>
    <property type="project" value="UniProtKB-UniRule"/>
</dbReference>
<comment type="similarity">
    <text evidence="2 9">Belongs to the methyltransferase superfamily. L-isoaspartyl/D-aspartyl protein methyltransferase family.</text>
</comment>
<protein>
    <recommendedName>
        <fullName evidence="9">Protein-L-isoaspartate O-methyltransferase</fullName>
        <ecNumber evidence="9">2.1.1.77</ecNumber>
    </recommendedName>
    <alternativeName>
        <fullName evidence="9">L-isoaspartyl protein carboxyl methyltransferase</fullName>
    </alternativeName>
    <alternativeName>
        <fullName evidence="9">Protein L-isoaspartyl methyltransferase</fullName>
    </alternativeName>
    <alternativeName>
        <fullName evidence="9">Protein-beta-aspartate methyltransferase</fullName>
        <shortName evidence="9">PIMT</shortName>
    </alternativeName>
</protein>
<dbReference type="AlphaFoldDB" id="A0A328PJB8"/>
<keyword evidence="6 9" id="KW-0949">S-adenosyl-L-methionine</keyword>
<name>A0A328PJB8_9EURY</name>
<organism evidence="10 11">
    <name type="scientific">Methanothermobacter tenebrarum</name>
    <dbReference type="NCBI Taxonomy" id="680118"/>
    <lineage>
        <taxon>Archaea</taxon>
        <taxon>Methanobacteriati</taxon>
        <taxon>Methanobacteriota</taxon>
        <taxon>Methanomada group</taxon>
        <taxon>Methanobacteria</taxon>
        <taxon>Methanobacteriales</taxon>
        <taxon>Methanobacteriaceae</taxon>
        <taxon>Methanothermobacter</taxon>
    </lineage>
</organism>
<keyword evidence="3 9" id="KW-0963">Cytoplasm</keyword>
<dbReference type="CDD" id="cd02440">
    <property type="entry name" value="AdoMet_MTases"/>
    <property type="match status" value="1"/>
</dbReference>
<dbReference type="NCBIfam" id="NF001453">
    <property type="entry name" value="PRK00312.1"/>
    <property type="match status" value="1"/>
</dbReference>
<comment type="catalytic activity">
    <reaction evidence="8 9">
        <text>[protein]-L-isoaspartate + S-adenosyl-L-methionine = [protein]-L-isoaspartate alpha-methyl ester + S-adenosyl-L-homocysteine</text>
        <dbReference type="Rhea" id="RHEA:12705"/>
        <dbReference type="Rhea" id="RHEA-COMP:12143"/>
        <dbReference type="Rhea" id="RHEA-COMP:12144"/>
        <dbReference type="ChEBI" id="CHEBI:57856"/>
        <dbReference type="ChEBI" id="CHEBI:59789"/>
        <dbReference type="ChEBI" id="CHEBI:90596"/>
        <dbReference type="ChEBI" id="CHEBI:90598"/>
        <dbReference type="EC" id="2.1.1.77"/>
    </reaction>
</comment>
<accession>A0A328PJB8</accession>
<keyword evidence="4 9" id="KW-0489">Methyltransferase</keyword>
<dbReference type="Proteomes" id="UP000249782">
    <property type="component" value="Unassembled WGS sequence"/>
</dbReference>
<dbReference type="EMBL" id="QLOE01000003">
    <property type="protein sequence ID" value="RAO79414.1"/>
    <property type="molecule type" value="Genomic_DNA"/>
</dbReference>
<dbReference type="NCBIfam" id="TIGR00080">
    <property type="entry name" value="pimt"/>
    <property type="match status" value="1"/>
</dbReference>
<proteinExistence type="inferred from homology"/>
<evidence type="ECO:0000256" key="4">
    <source>
        <dbReference type="ARBA" id="ARBA00022603"/>
    </source>
</evidence>
<dbReference type="RefSeq" id="WP_112093701.1">
    <property type="nucleotide sequence ID" value="NZ_QLOE01000003.1"/>
</dbReference>
<evidence type="ECO:0000256" key="5">
    <source>
        <dbReference type="ARBA" id="ARBA00022679"/>
    </source>
</evidence>
<dbReference type="GO" id="GO:0032259">
    <property type="term" value="P:methylation"/>
    <property type="evidence" value="ECO:0007669"/>
    <property type="project" value="UniProtKB-KW"/>
</dbReference>
<feature type="active site" evidence="9">
    <location>
        <position position="59"/>
    </location>
</feature>
<dbReference type="InterPro" id="IPR029063">
    <property type="entry name" value="SAM-dependent_MTases_sf"/>
</dbReference>
<keyword evidence="11" id="KW-1185">Reference proteome</keyword>
<dbReference type="PROSITE" id="PS01279">
    <property type="entry name" value="PCMT"/>
    <property type="match status" value="1"/>
</dbReference>
<dbReference type="HAMAP" id="MF_00090">
    <property type="entry name" value="PIMT"/>
    <property type="match status" value="1"/>
</dbReference>
<evidence type="ECO:0000256" key="6">
    <source>
        <dbReference type="ARBA" id="ARBA00022691"/>
    </source>
</evidence>
<dbReference type="OrthoDB" id="33618at2157"/>
<evidence type="ECO:0000256" key="1">
    <source>
        <dbReference type="ARBA" id="ARBA00004496"/>
    </source>
</evidence>
<dbReference type="SUPFAM" id="SSF53335">
    <property type="entry name" value="S-adenosyl-L-methionine-dependent methyltransferases"/>
    <property type="match status" value="1"/>
</dbReference>
<dbReference type="Gene3D" id="3.40.50.150">
    <property type="entry name" value="Vaccinia Virus protein VP39"/>
    <property type="match status" value="1"/>
</dbReference>
<dbReference type="Pfam" id="PF01135">
    <property type="entry name" value="PCMT"/>
    <property type="match status" value="1"/>
</dbReference>
<reference evidence="10 11" key="1">
    <citation type="submission" date="2018-06" db="EMBL/GenBank/DDBJ databases">
        <title>Draft genome sequence of hyperthermophilic methanogen Methanothermobacter tenebrarum sp. MCM-B 1447.</title>
        <authorList>
            <person name="Pore S.D."/>
            <person name="Dagar S."/>
            <person name="Dhakephalkar P.K."/>
        </authorList>
    </citation>
    <scope>NUCLEOTIDE SEQUENCE [LARGE SCALE GENOMIC DNA]</scope>
    <source>
        <strain evidence="10 11">MCM B 1447</strain>
    </source>
</reference>
<evidence type="ECO:0000256" key="2">
    <source>
        <dbReference type="ARBA" id="ARBA00005369"/>
    </source>
</evidence>
<evidence type="ECO:0000256" key="7">
    <source>
        <dbReference type="ARBA" id="ARBA00025330"/>
    </source>
</evidence>
<sequence>MLEERKKMVEDLVARNYIKTEKVKKAMEKVPRENFVPPEHRMSAYLDQPLPIGEGQTISAPHMVAMMCEVLDLERGMKVLEVGTGCGYHAAVVAEIIGEEGKLYTIERIESLYKRAKEKLKDYKQVKVIHADGTEGWEEAAPYDRIYVTAAAPDVPEPLKRQLKVGGKLLIPVGRDRFYQDLLLVEKLSEDNFKTKNLGGVAFVPLIGKYGWRF</sequence>
<comment type="function">
    <text evidence="7 9">Catalyzes the methyl esterification of L-isoaspartyl residues in peptides and proteins that result from spontaneous decomposition of normal L-aspartyl and L-asparaginyl residues. It plays a role in the repair and/or degradation of damaged proteins.</text>
</comment>
<comment type="subcellular location">
    <subcellularLocation>
        <location evidence="1 9">Cytoplasm</location>
    </subcellularLocation>
</comment>
<dbReference type="FunFam" id="3.40.50.150:FF:000010">
    <property type="entry name" value="Protein-L-isoaspartate O-methyltransferase"/>
    <property type="match status" value="1"/>
</dbReference>
<evidence type="ECO:0000313" key="10">
    <source>
        <dbReference type="EMBL" id="RAO79414.1"/>
    </source>
</evidence>
<dbReference type="PANTHER" id="PTHR11579:SF0">
    <property type="entry name" value="PROTEIN-L-ISOASPARTATE(D-ASPARTATE) O-METHYLTRANSFERASE"/>
    <property type="match status" value="1"/>
</dbReference>